<dbReference type="EMBL" id="NBYY01000011">
    <property type="protein sequence ID" value="PCS23177.1"/>
    <property type="molecule type" value="Genomic_DNA"/>
</dbReference>
<proteinExistence type="predicted"/>
<keyword evidence="2" id="KW-1185">Reference proteome</keyword>
<reference evidence="2" key="1">
    <citation type="submission" date="2017-04" db="EMBL/GenBank/DDBJ databases">
        <title>Genome evolution of the luminous symbionts of deep sea anglerfish.</title>
        <authorList>
            <person name="Hendry T.A."/>
        </authorList>
    </citation>
    <scope>NUCLEOTIDE SEQUENCE [LARGE SCALE GENOMIC DNA]</scope>
</reference>
<comment type="caution">
    <text evidence="1">The sequence shown here is derived from an EMBL/GenBank/DDBJ whole genome shotgun (WGS) entry which is preliminary data.</text>
</comment>
<dbReference type="AlphaFoldDB" id="A0A2A5T4T0"/>
<accession>A0A2A5T4T0</accession>
<name>A0A2A5T4T0_9GAMM</name>
<dbReference type="Proteomes" id="UP000219020">
    <property type="component" value="Unassembled WGS sequence"/>
</dbReference>
<organism evidence="1 2">
    <name type="scientific">Candidatus Enterovibrio escicola</name>
    <dbReference type="NCBI Taxonomy" id="1927127"/>
    <lineage>
        <taxon>Bacteria</taxon>
        <taxon>Pseudomonadati</taxon>
        <taxon>Pseudomonadota</taxon>
        <taxon>Gammaproteobacteria</taxon>
        <taxon>Vibrionales</taxon>
        <taxon>Vibrionaceae</taxon>
        <taxon>Enterovibrio</taxon>
    </lineage>
</organism>
<sequence>MYNALGMNNLETVFVDVDDFYQTFFPTWKKHLISSGIKQRNHPSHLSVSKVMMIVITFHQS</sequence>
<evidence type="ECO:0000313" key="1">
    <source>
        <dbReference type="EMBL" id="PCS23177.1"/>
    </source>
</evidence>
<protein>
    <submittedName>
        <fullName evidence="1">Mobile element protein</fullName>
    </submittedName>
</protein>
<gene>
    <name evidence="1" type="ORF">BTN49_1173</name>
</gene>
<evidence type="ECO:0000313" key="2">
    <source>
        <dbReference type="Proteomes" id="UP000219020"/>
    </source>
</evidence>